<proteinExistence type="predicted"/>
<dbReference type="RefSeq" id="WP_235122534.1">
    <property type="nucleotide sequence ID" value="NZ_CP090978.1"/>
</dbReference>
<protein>
    <submittedName>
        <fullName evidence="1">Uncharacterized protein</fullName>
    </submittedName>
</protein>
<dbReference type="EMBL" id="CP090978">
    <property type="protein sequence ID" value="UJF35978.1"/>
    <property type="molecule type" value="Genomic_DNA"/>
</dbReference>
<evidence type="ECO:0000313" key="1">
    <source>
        <dbReference type="EMBL" id="UJF35978.1"/>
    </source>
</evidence>
<name>A0ABY3SPJ7_9BACL</name>
<gene>
    <name evidence="1" type="ORF">L0M14_13365</name>
</gene>
<evidence type="ECO:0000313" key="2">
    <source>
        <dbReference type="Proteomes" id="UP001649230"/>
    </source>
</evidence>
<organism evidence="1 2">
    <name type="scientific">Paenibacillus hexagrammi</name>
    <dbReference type="NCBI Taxonomy" id="2908839"/>
    <lineage>
        <taxon>Bacteria</taxon>
        <taxon>Bacillati</taxon>
        <taxon>Bacillota</taxon>
        <taxon>Bacilli</taxon>
        <taxon>Bacillales</taxon>
        <taxon>Paenibacillaceae</taxon>
        <taxon>Paenibacillus</taxon>
    </lineage>
</organism>
<sequence length="86" mass="9770">MLTAGNSQNSALVPNKDDLNDAELFEIIYNGDGTISLKTTSSRTNESFYVHVESNQLNKPIKANSARTYGDEEKFYLNFFDFYETD</sequence>
<reference evidence="1 2" key="1">
    <citation type="journal article" date="2024" name="Int. J. Syst. Evol. Microbiol.">
        <title>Paenibacillus hexagrammi sp. nov., a novel bacterium isolated from the gut content of Hexagrammos agrammus.</title>
        <authorList>
            <person name="Jung H.K."/>
            <person name="Kim D.G."/>
            <person name="Zin H."/>
            <person name="Park J."/>
            <person name="Jung H."/>
            <person name="Kim Y.O."/>
            <person name="Kong H.J."/>
            <person name="Kim J.W."/>
            <person name="Kim Y.S."/>
        </authorList>
    </citation>
    <scope>NUCLEOTIDE SEQUENCE [LARGE SCALE GENOMIC DNA]</scope>
    <source>
        <strain evidence="1 2">YPD9-1</strain>
    </source>
</reference>
<accession>A0ABY3SPJ7</accession>
<dbReference type="CDD" id="cd00257">
    <property type="entry name" value="beta-trefoil_FSCN-like"/>
    <property type="match status" value="1"/>
</dbReference>
<keyword evidence="2" id="KW-1185">Reference proteome</keyword>
<dbReference type="Proteomes" id="UP001649230">
    <property type="component" value="Chromosome"/>
</dbReference>